<accession>A0ACB6ZB32</accession>
<comment type="caution">
    <text evidence="1">The sequence shown here is derived from an EMBL/GenBank/DDBJ whole genome shotgun (WGS) entry which is preliminary data.</text>
</comment>
<name>A0ACB6ZB32_THEGA</name>
<evidence type="ECO:0000313" key="2">
    <source>
        <dbReference type="Proteomes" id="UP000886501"/>
    </source>
</evidence>
<evidence type="ECO:0000313" key="1">
    <source>
        <dbReference type="EMBL" id="KAF9646702.1"/>
    </source>
</evidence>
<reference evidence="1" key="1">
    <citation type="submission" date="2019-10" db="EMBL/GenBank/DDBJ databases">
        <authorList>
            <consortium name="DOE Joint Genome Institute"/>
            <person name="Kuo A."/>
            <person name="Miyauchi S."/>
            <person name="Kiss E."/>
            <person name="Drula E."/>
            <person name="Kohler A."/>
            <person name="Sanchez-Garcia M."/>
            <person name="Andreopoulos B."/>
            <person name="Barry K.W."/>
            <person name="Bonito G."/>
            <person name="Buee M."/>
            <person name="Carver A."/>
            <person name="Chen C."/>
            <person name="Cichocki N."/>
            <person name="Clum A."/>
            <person name="Culley D."/>
            <person name="Crous P.W."/>
            <person name="Fauchery L."/>
            <person name="Girlanda M."/>
            <person name="Hayes R."/>
            <person name="Keri Z."/>
            <person name="Labutti K."/>
            <person name="Lipzen A."/>
            <person name="Lombard V."/>
            <person name="Magnuson J."/>
            <person name="Maillard F."/>
            <person name="Morin E."/>
            <person name="Murat C."/>
            <person name="Nolan M."/>
            <person name="Ohm R."/>
            <person name="Pangilinan J."/>
            <person name="Pereira M."/>
            <person name="Perotto S."/>
            <person name="Peter M."/>
            <person name="Riley R."/>
            <person name="Sitrit Y."/>
            <person name="Stielow B."/>
            <person name="Szollosi G."/>
            <person name="Zifcakova L."/>
            <person name="Stursova M."/>
            <person name="Spatafora J.W."/>
            <person name="Tedersoo L."/>
            <person name="Vaario L.-M."/>
            <person name="Yamada A."/>
            <person name="Yan M."/>
            <person name="Wang P."/>
            <person name="Xu J."/>
            <person name="Bruns T."/>
            <person name="Baldrian P."/>
            <person name="Vilgalys R."/>
            <person name="Henrissat B."/>
            <person name="Grigoriev I.V."/>
            <person name="Hibbett D."/>
            <person name="Nagy L.G."/>
            <person name="Martin F.M."/>
        </authorList>
    </citation>
    <scope>NUCLEOTIDE SEQUENCE</scope>
    <source>
        <strain evidence="1">P2</strain>
    </source>
</reference>
<gene>
    <name evidence="1" type="ORF">BDM02DRAFT_3118241</name>
</gene>
<keyword evidence="2" id="KW-1185">Reference proteome</keyword>
<reference evidence="1" key="2">
    <citation type="journal article" date="2020" name="Nat. Commun.">
        <title>Large-scale genome sequencing of mycorrhizal fungi provides insights into the early evolution of symbiotic traits.</title>
        <authorList>
            <person name="Miyauchi S."/>
            <person name="Kiss E."/>
            <person name="Kuo A."/>
            <person name="Drula E."/>
            <person name="Kohler A."/>
            <person name="Sanchez-Garcia M."/>
            <person name="Morin E."/>
            <person name="Andreopoulos B."/>
            <person name="Barry K.W."/>
            <person name="Bonito G."/>
            <person name="Buee M."/>
            <person name="Carver A."/>
            <person name="Chen C."/>
            <person name="Cichocki N."/>
            <person name="Clum A."/>
            <person name="Culley D."/>
            <person name="Crous P.W."/>
            <person name="Fauchery L."/>
            <person name="Girlanda M."/>
            <person name="Hayes R.D."/>
            <person name="Keri Z."/>
            <person name="LaButti K."/>
            <person name="Lipzen A."/>
            <person name="Lombard V."/>
            <person name="Magnuson J."/>
            <person name="Maillard F."/>
            <person name="Murat C."/>
            <person name="Nolan M."/>
            <person name="Ohm R.A."/>
            <person name="Pangilinan J."/>
            <person name="Pereira M.F."/>
            <person name="Perotto S."/>
            <person name="Peter M."/>
            <person name="Pfister S."/>
            <person name="Riley R."/>
            <person name="Sitrit Y."/>
            <person name="Stielow J.B."/>
            <person name="Szollosi G."/>
            <person name="Zifcakova L."/>
            <person name="Stursova M."/>
            <person name="Spatafora J.W."/>
            <person name="Tedersoo L."/>
            <person name="Vaario L.M."/>
            <person name="Yamada A."/>
            <person name="Yan M."/>
            <person name="Wang P."/>
            <person name="Xu J."/>
            <person name="Bruns T."/>
            <person name="Baldrian P."/>
            <person name="Vilgalys R."/>
            <person name="Dunand C."/>
            <person name="Henrissat B."/>
            <person name="Grigoriev I.V."/>
            <person name="Hibbett D."/>
            <person name="Nagy L.G."/>
            <person name="Martin F.M."/>
        </authorList>
    </citation>
    <scope>NUCLEOTIDE SEQUENCE</scope>
    <source>
        <strain evidence="1">P2</strain>
    </source>
</reference>
<sequence length="383" mass="42739">MSSMSSYIPPELTDQIIDHLHNDSKSLNACALTSRDWLPSTRYHRFRSIRFHSTKKISALHQLSQVAPDLLPYYQEAVICDSSGYVSTSILEAAASACLTLPNLTHIKFNNRIYASTPRVVTILSPIVSKITTLNLSGTLFASSNDFWPLICSFPNLNTVQACGVTFGSTEETAFSPVNTYEPPITTFSVSTSRQGFVIDHLIDSSFPLRFLKNFEILYIDPNQTTLAPLAESIRETVKQLRFSAVSIHRADDQRMPDFISRLTNLETLIMDKIYVLCPGDGPMESLSWIPQVLRGVTASIRKLSIELMIKNIDHLGSMDWSQVDHILTNQESLQWLTEVSVTVMSTSAIRGTIDTEALKAFIAQRLPMTSQRGILRCTVGKS</sequence>
<organism evidence="1 2">
    <name type="scientific">Thelephora ganbajun</name>
    <name type="common">Ganba fungus</name>
    <dbReference type="NCBI Taxonomy" id="370292"/>
    <lineage>
        <taxon>Eukaryota</taxon>
        <taxon>Fungi</taxon>
        <taxon>Dikarya</taxon>
        <taxon>Basidiomycota</taxon>
        <taxon>Agaricomycotina</taxon>
        <taxon>Agaricomycetes</taxon>
        <taxon>Thelephorales</taxon>
        <taxon>Thelephoraceae</taxon>
        <taxon>Thelephora</taxon>
    </lineage>
</organism>
<proteinExistence type="predicted"/>
<dbReference type="EMBL" id="MU118051">
    <property type="protein sequence ID" value="KAF9646702.1"/>
    <property type="molecule type" value="Genomic_DNA"/>
</dbReference>
<dbReference type="Proteomes" id="UP000886501">
    <property type="component" value="Unassembled WGS sequence"/>
</dbReference>
<protein>
    <submittedName>
        <fullName evidence="1">Uncharacterized protein</fullName>
    </submittedName>
</protein>